<dbReference type="InterPro" id="IPR006222">
    <property type="entry name" value="GCVT_N"/>
</dbReference>
<name>A0A916U7M5_9HYPH</name>
<dbReference type="Gene3D" id="3.30.70.1400">
    <property type="entry name" value="Aminomethyltransferase beta-barrel domains"/>
    <property type="match status" value="1"/>
</dbReference>
<dbReference type="NCBIfam" id="NF010093">
    <property type="entry name" value="PRK13579.1"/>
    <property type="match status" value="1"/>
</dbReference>
<dbReference type="NCBIfam" id="NF001567">
    <property type="entry name" value="PRK00389.1"/>
    <property type="match status" value="1"/>
</dbReference>
<dbReference type="Proteomes" id="UP000637002">
    <property type="component" value="Unassembled WGS sequence"/>
</dbReference>
<evidence type="ECO:0000313" key="10">
    <source>
        <dbReference type="EMBL" id="GGC62805.1"/>
    </source>
</evidence>
<evidence type="ECO:0000256" key="1">
    <source>
        <dbReference type="ARBA" id="ARBA00008609"/>
    </source>
</evidence>
<proteinExistence type="inferred from homology"/>
<dbReference type="PANTHER" id="PTHR43757">
    <property type="entry name" value="AMINOMETHYLTRANSFERASE"/>
    <property type="match status" value="1"/>
</dbReference>
<reference evidence="10" key="1">
    <citation type="journal article" date="2014" name="Int. J. Syst. Evol. Microbiol.">
        <title>Complete genome sequence of Corynebacterium casei LMG S-19264T (=DSM 44701T), isolated from a smear-ripened cheese.</title>
        <authorList>
            <consortium name="US DOE Joint Genome Institute (JGI-PGF)"/>
            <person name="Walter F."/>
            <person name="Albersmeier A."/>
            <person name="Kalinowski J."/>
            <person name="Ruckert C."/>
        </authorList>
    </citation>
    <scope>NUCLEOTIDE SEQUENCE</scope>
    <source>
        <strain evidence="10">CGMCC 1.12919</strain>
    </source>
</reference>
<dbReference type="InterPro" id="IPR013977">
    <property type="entry name" value="GcvT_C"/>
</dbReference>
<dbReference type="SUPFAM" id="SSF103025">
    <property type="entry name" value="Folate-binding domain"/>
    <property type="match status" value="1"/>
</dbReference>
<evidence type="ECO:0000256" key="2">
    <source>
        <dbReference type="ARBA" id="ARBA00012616"/>
    </source>
</evidence>
<dbReference type="InterPro" id="IPR006223">
    <property type="entry name" value="GcvT"/>
</dbReference>
<dbReference type="AlphaFoldDB" id="A0A916U7M5"/>
<dbReference type="NCBIfam" id="TIGR00528">
    <property type="entry name" value="gcvT"/>
    <property type="match status" value="1"/>
</dbReference>
<feature type="domain" description="GCVT N-terminal" evidence="8">
    <location>
        <begin position="15"/>
        <end position="271"/>
    </location>
</feature>
<reference evidence="10" key="2">
    <citation type="submission" date="2020-09" db="EMBL/GenBank/DDBJ databases">
        <authorList>
            <person name="Sun Q."/>
            <person name="Zhou Y."/>
        </authorList>
    </citation>
    <scope>NUCLEOTIDE SEQUENCE</scope>
    <source>
        <strain evidence="10">CGMCC 1.12919</strain>
    </source>
</reference>
<organism evidence="10 11">
    <name type="scientific">Chelatococcus reniformis</name>
    <dbReference type="NCBI Taxonomy" id="1494448"/>
    <lineage>
        <taxon>Bacteria</taxon>
        <taxon>Pseudomonadati</taxon>
        <taxon>Pseudomonadota</taxon>
        <taxon>Alphaproteobacteria</taxon>
        <taxon>Hyphomicrobiales</taxon>
        <taxon>Chelatococcaceae</taxon>
        <taxon>Chelatococcus</taxon>
    </lineage>
</organism>
<dbReference type="Gene3D" id="4.10.1250.10">
    <property type="entry name" value="Aminomethyltransferase fragment"/>
    <property type="match status" value="1"/>
</dbReference>
<feature type="binding site" evidence="7">
    <location>
        <position position="210"/>
    </location>
    <ligand>
        <name>substrate</name>
    </ligand>
</feature>
<dbReference type="SUPFAM" id="SSF101790">
    <property type="entry name" value="Aminomethyltransferase beta-barrel domain"/>
    <property type="match status" value="1"/>
</dbReference>
<dbReference type="PIRSF" id="PIRSF006487">
    <property type="entry name" value="GcvT"/>
    <property type="match status" value="1"/>
</dbReference>
<comment type="catalytic activity">
    <reaction evidence="6">
        <text>N(6)-[(R)-S(8)-aminomethyldihydrolipoyl]-L-lysyl-[protein] + (6S)-5,6,7,8-tetrahydrofolate = N(6)-[(R)-dihydrolipoyl]-L-lysyl-[protein] + (6R)-5,10-methylene-5,6,7,8-tetrahydrofolate + NH4(+)</text>
        <dbReference type="Rhea" id="RHEA:16945"/>
        <dbReference type="Rhea" id="RHEA-COMP:10475"/>
        <dbReference type="Rhea" id="RHEA-COMP:10492"/>
        <dbReference type="ChEBI" id="CHEBI:15636"/>
        <dbReference type="ChEBI" id="CHEBI:28938"/>
        <dbReference type="ChEBI" id="CHEBI:57453"/>
        <dbReference type="ChEBI" id="CHEBI:83100"/>
        <dbReference type="ChEBI" id="CHEBI:83143"/>
        <dbReference type="EC" id="2.1.2.10"/>
    </reaction>
</comment>
<keyword evidence="4" id="KW-0808">Transferase</keyword>
<dbReference type="EC" id="2.1.2.10" evidence="2"/>
<evidence type="ECO:0000256" key="5">
    <source>
        <dbReference type="ARBA" id="ARBA00031395"/>
    </source>
</evidence>
<dbReference type="Gene3D" id="2.40.30.110">
    <property type="entry name" value="Aminomethyltransferase beta-barrel domains"/>
    <property type="match status" value="1"/>
</dbReference>
<dbReference type="Pfam" id="PF08669">
    <property type="entry name" value="GCV_T_C"/>
    <property type="match status" value="1"/>
</dbReference>
<dbReference type="GO" id="GO:0005960">
    <property type="term" value="C:glycine cleavage complex"/>
    <property type="evidence" value="ECO:0007669"/>
    <property type="project" value="InterPro"/>
</dbReference>
<accession>A0A916U7M5</accession>
<dbReference type="EMBL" id="BMGG01000003">
    <property type="protein sequence ID" value="GGC62805.1"/>
    <property type="molecule type" value="Genomic_DNA"/>
</dbReference>
<evidence type="ECO:0000256" key="4">
    <source>
        <dbReference type="ARBA" id="ARBA00022679"/>
    </source>
</evidence>
<evidence type="ECO:0000259" key="9">
    <source>
        <dbReference type="Pfam" id="PF08669"/>
    </source>
</evidence>
<comment type="similarity">
    <text evidence="1">Belongs to the GcvT family.</text>
</comment>
<evidence type="ECO:0000256" key="6">
    <source>
        <dbReference type="ARBA" id="ARBA00047665"/>
    </source>
</evidence>
<evidence type="ECO:0000256" key="7">
    <source>
        <dbReference type="PIRSR" id="PIRSR006487-1"/>
    </source>
</evidence>
<dbReference type="GO" id="GO:0008483">
    <property type="term" value="F:transaminase activity"/>
    <property type="evidence" value="ECO:0007669"/>
    <property type="project" value="UniProtKB-KW"/>
</dbReference>
<keyword evidence="11" id="KW-1185">Reference proteome</keyword>
<sequence>MAAESTGQTLKTTPLHARHVGLGARLVPFAGYEMPVQYPTGILAEHAHTRQAAGLFDVSHMGQAWLTSRAGHAVTAAALEALVPGDIIGLAHGQQRYSMLLNEQGGILDDLMVARPPDPAADGRLLLIVNAACKSQDFLHIAANLPEGVQLTPAPERALLALQGPAAERVLARHAPAAAAMRFMSVQPLAVGGIEAFVSRSGYTGEDGYEISVPAGAAVALWDLLTAEPEVKPIGLGARDSLRLEAGLCLYGHDINQETSPVEAGLGWAIGRRRRKDGGFPGAIRITGELHDGPLRRRVGLTLSGRIPAREGAAILDQAGELVGEVTSGGFGPTFGGPVAMGYVVRDFARSGTGLLVVVRDRRIPAEVANMPFVQHRYKR</sequence>
<evidence type="ECO:0000256" key="3">
    <source>
        <dbReference type="ARBA" id="ARBA00022576"/>
    </source>
</evidence>
<protein>
    <recommendedName>
        <fullName evidence="2">aminomethyltransferase</fullName>
        <ecNumber evidence="2">2.1.2.10</ecNumber>
    </recommendedName>
    <alternativeName>
        <fullName evidence="5">Glycine cleavage system T protein</fullName>
    </alternativeName>
</protein>
<comment type="caution">
    <text evidence="10">The sequence shown here is derived from an EMBL/GenBank/DDBJ whole genome shotgun (WGS) entry which is preliminary data.</text>
</comment>
<dbReference type="GO" id="GO:0004047">
    <property type="term" value="F:aminomethyltransferase activity"/>
    <property type="evidence" value="ECO:0007669"/>
    <property type="project" value="UniProtKB-EC"/>
</dbReference>
<feature type="domain" description="Aminomethyltransferase C-terminal" evidence="9">
    <location>
        <begin position="296"/>
        <end position="374"/>
    </location>
</feature>
<keyword evidence="3" id="KW-0032">Aminotransferase</keyword>
<dbReference type="PANTHER" id="PTHR43757:SF2">
    <property type="entry name" value="AMINOMETHYLTRANSFERASE, MITOCHONDRIAL"/>
    <property type="match status" value="1"/>
</dbReference>
<dbReference type="GO" id="GO:0006546">
    <property type="term" value="P:glycine catabolic process"/>
    <property type="evidence" value="ECO:0007669"/>
    <property type="project" value="InterPro"/>
</dbReference>
<evidence type="ECO:0000259" key="8">
    <source>
        <dbReference type="Pfam" id="PF01571"/>
    </source>
</evidence>
<dbReference type="InterPro" id="IPR028896">
    <property type="entry name" value="GcvT/YgfZ/DmdA"/>
</dbReference>
<dbReference type="Pfam" id="PF01571">
    <property type="entry name" value="GCV_T"/>
    <property type="match status" value="1"/>
</dbReference>
<dbReference type="InterPro" id="IPR027266">
    <property type="entry name" value="TrmE/GcvT-like"/>
</dbReference>
<dbReference type="RefSeq" id="WP_188609161.1">
    <property type="nucleotide sequence ID" value="NZ_BMGG01000003.1"/>
</dbReference>
<evidence type="ECO:0000313" key="11">
    <source>
        <dbReference type="Proteomes" id="UP000637002"/>
    </source>
</evidence>
<gene>
    <name evidence="10" type="ORF">GCM10010994_21790</name>
</gene>
<dbReference type="InterPro" id="IPR029043">
    <property type="entry name" value="GcvT/YgfZ_C"/>
</dbReference>
<dbReference type="Gene3D" id="3.30.1360.120">
    <property type="entry name" value="Probable tRNA modification gtpase trme, domain 1"/>
    <property type="match status" value="1"/>
</dbReference>